<reference evidence="9 10" key="1">
    <citation type="submission" date="2020-11" db="EMBL/GenBank/DDBJ databases">
        <title>Description of Pontivivens ytuae sp. nov. isolated from deep sea sediment of Mariana Trench.</title>
        <authorList>
            <person name="Wang Z."/>
            <person name="Sun Q.-L."/>
            <person name="Xu X.-D."/>
            <person name="Tang Y.-Z."/>
            <person name="Zhang J."/>
        </authorList>
    </citation>
    <scope>NUCLEOTIDE SEQUENCE [LARGE SCALE GENOMIC DNA]</scope>
    <source>
        <strain evidence="9 10">MT2928</strain>
    </source>
</reference>
<comment type="subunit">
    <text evidence="5">Self-interacts. Interacts with FtsZ.</text>
</comment>
<keyword evidence="4 5" id="KW-0131">Cell cycle</keyword>
<keyword evidence="2 5" id="KW-0132">Cell division</keyword>
<evidence type="ECO:0000256" key="6">
    <source>
        <dbReference type="PIRNR" id="PIRNR003101"/>
    </source>
</evidence>
<keyword evidence="1 5" id="KW-1003">Cell membrane</keyword>
<dbReference type="InterPro" id="IPR050696">
    <property type="entry name" value="FtsA/MreB"/>
</dbReference>
<protein>
    <recommendedName>
        <fullName evidence="5 6">Cell division protein FtsA</fullName>
    </recommendedName>
</protein>
<keyword evidence="3 5" id="KW-0472">Membrane</keyword>
<sequence length="447" mass="48513">MTRNLLYQSQRAMRERRENALRRGLVAIVDLGSSKITCLILAIDFALLRATRADGVGRLDGQAGLKVIGAATTRSRGIELGEIAAMEEVERGVRTVINAAQKMAEVRVDHVIACYSGGRPRSYGLLGEAEVEHGEVTEADIGEALAQGEVPDYGAGREVLHALPVNFTLDHRTGLTDPRGLTGARLSVDMHMMTVSAESIANMVQVFRRCDLELSGLVHSSYAAGLAAMTEDELELGGACIDLGGGSTGLSIFMKRQMIYADTVRLGGDHVTSDICHGLAVSNAVAERIKTFHGGLVATSRDDRDLIEVARDPNDHTPTRPTVSRAELIGVMRPRVEEILEAARDRLDAASFEHMPGRRIVLTGGGSLVPGLEEIAARILGRQVRLGRPLRIPGLPQAQTSAQFSAAVGLALHLAKPSDECWDFEVPADRYGTQRLRKAMRWFRENW</sequence>
<evidence type="ECO:0000256" key="4">
    <source>
        <dbReference type="ARBA" id="ARBA00023306"/>
    </source>
</evidence>
<dbReference type="SUPFAM" id="SSF53067">
    <property type="entry name" value="Actin-like ATPase domain"/>
    <property type="match status" value="2"/>
</dbReference>
<dbReference type="Pfam" id="PF14450">
    <property type="entry name" value="FtsA"/>
    <property type="match status" value="1"/>
</dbReference>
<dbReference type="InterPro" id="IPR043129">
    <property type="entry name" value="ATPase_NBD"/>
</dbReference>
<organism evidence="9 10">
    <name type="scientific">Pontivivens ytuae</name>
    <dbReference type="NCBI Taxonomy" id="2789856"/>
    <lineage>
        <taxon>Bacteria</taxon>
        <taxon>Pseudomonadati</taxon>
        <taxon>Pseudomonadota</taxon>
        <taxon>Alphaproteobacteria</taxon>
        <taxon>Rhodobacterales</taxon>
        <taxon>Paracoccaceae</taxon>
        <taxon>Pontivivens</taxon>
    </lineage>
</organism>
<evidence type="ECO:0000256" key="5">
    <source>
        <dbReference type="HAMAP-Rule" id="MF_02033"/>
    </source>
</evidence>
<dbReference type="HAMAP" id="MF_02033">
    <property type="entry name" value="FtsA"/>
    <property type="match status" value="1"/>
</dbReference>
<evidence type="ECO:0000313" key="9">
    <source>
        <dbReference type="EMBL" id="QPH55072.1"/>
    </source>
</evidence>
<comment type="subcellular location">
    <subcellularLocation>
        <location evidence="5">Cell membrane</location>
        <topology evidence="5">Peripheral membrane protein</topology>
        <orientation evidence="5">Cytoplasmic side</orientation>
    </subcellularLocation>
    <text evidence="5">Localizes to the Z ring in an FtsZ-dependent manner. Targeted to the membrane through a conserved C-terminal amphipathic helix.</text>
</comment>
<dbReference type="InterPro" id="IPR003494">
    <property type="entry name" value="SHS2_FtsA"/>
</dbReference>
<dbReference type="GO" id="GO:0032153">
    <property type="term" value="C:cell division site"/>
    <property type="evidence" value="ECO:0007669"/>
    <property type="project" value="UniProtKB-UniRule"/>
</dbReference>
<dbReference type="GO" id="GO:0043093">
    <property type="term" value="P:FtsZ-dependent cytokinesis"/>
    <property type="evidence" value="ECO:0007669"/>
    <property type="project" value="UniProtKB-UniRule"/>
</dbReference>
<dbReference type="NCBIfam" id="TIGR01174">
    <property type="entry name" value="ftsA"/>
    <property type="match status" value="1"/>
</dbReference>
<gene>
    <name evidence="5 9" type="primary">ftsA</name>
    <name evidence="9" type="ORF">I0K15_04815</name>
</gene>
<dbReference type="Proteomes" id="UP000594800">
    <property type="component" value="Chromosome"/>
</dbReference>
<evidence type="ECO:0000256" key="3">
    <source>
        <dbReference type="ARBA" id="ARBA00023136"/>
    </source>
</evidence>
<feature type="transmembrane region" description="Helical" evidence="7">
    <location>
        <begin position="21"/>
        <end position="43"/>
    </location>
</feature>
<evidence type="ECO:0000259" key="8">
    <source>
        <dbReference type="SMART" id="SM00842"/>
    </source>
</evidence>
<evidence type="ECO:0000313" key="10">
    <source>
        <dbReference type="Proteomes" id="UP000594800"/>
    </source>
</evidence>
<feature type="domain" description="SHS2" evidence="8">
    <location>
        <begin position="26"/>
        <end position="228"/>
    </location>
</feature>
<dbReference type="Gene3D" id="3.30.420.40">
    <property type="match status" value="1"/>
</dbReference>
<dbReference type="InterPro" id="IPR020823">
    <property type="entry name" value="Cell_div_FtsA"/>
</dbReference>
<dbReference type="KEGG" id="poz:I0K15_04815"/>
<comment type="function">
    <text evidence="5 6">Cell division protein that is involved in the assembly of the Z ring. May serve as a membrane anchor for the Z ring.</text>
</comment>
<dbReference type="RefSeq" id="WP_196104271.1">
    <property type="nucleotide sequence ID" value="NZ_CP064942.1"/>
</dbReference>
<comment type="similarity">
    <text evidence="5 6">Belongs to the FtsA/MreB family.</text>
</comment>
<proteinExistence type="inferred from homology"/>
<dbReference type="EMBL" id="CP064942">
    <property type="protein sequence ID" value="QPH55072.1"/>
    <property type="molecule type" value="Genomic_DNA"/>
</dbReference>
<keyword evidence="7" id="KW-1133">Transmembrane helix</keyword>
<evidence type="ECO:0000256" key="2">
    <source>
        <dbReference type="ARBA" id="ARBA00022618"/>
    </source>
</evidence>
<dbReference type="GO" id="GO:0009898">
    <property type="term" value="C:cytoplasmic side of plasma membrane"/>
    <property type="evidence" value="ECO:0007669"/>
    <property type="project" value="UniProtKB-UniRule"/>
</dbReference>
<dbReference type="SMART" id="SM00842">
    <property type="entry name" value="FtsA"/>
    <property type="match status" value="1"/>
</dbReference>
<evidence type="ECO:0000256" key="7">
    <source>
        <dbReference type="SAM" id="Phobius"/>
    </source>
</evidence>
<dbReference type="PANTHER" id="PTHR32432:SF4">
    <property type="entry name" value="CELL DIVISION PROTEIN FTSA"/>
    <property type="match status" value="1"/>
</dbReference>
<accession>A0A7S9QE63</accession>
<dbReference type="CDD" id="cd24048">
    <property type="entry name" value="ASKHA_NBD_FtsA"/>
    <property type="match status" value="1"/>
</dbReference>
<dbReference type="Pfam" id="PF02491">
    <property type="entry name" value="SHS2_FTSA"/>
    <property type="match status" value="1"/>
</dbReference>
<name>A0A7S9QE63_9RHOB</name>
<dbReference type="PANTHER" id="PTHR32432">
    <property type="entry name" value="CELL DIVISION PROTEIN FTSA-RELATED"/>
    <property type="match status" value="1"/>
</dbReference>
<evidence type="ECO:0000256" key="1">
    <source>
        <dbReference type="ARBA" id="ARBA00022475"/>
    </source>
</evidence>
<dbReference type="AlphaFoldDB" id="A0A7S9QE63"/>
<keyword evidence="7" id="KW-0812">Transmembrane</keyword>
<keyword evidence="10" id="KW-1185">Reference proteome</keyword>
<dbReference type="PIRSF" id="PIRSF003101">
    <property type="entry name" value="FtsA"/>
    <property type="match status" value="1"/>
</dbReference>